<dbReference type="Pfam" id="PF00293">
    <property type="entry name" value="NUDIX"/>
    <property type="match status" value="1"/>
</dbReference>
<feature type="compositionally biased region" description="Low complexity" evidence="2">
    <location>
        <begin position="245"/>
        <end position="257"/>
    </location>
</feature>
<dbReference type="Proteomes" id="UP000017746">
    <property type="component" value="Chromosome"/>
</dbReference>
<dbReference type="HOGENOM" id="CLU_096819_0_0_11"/>
<dbReference type="PATRIC" id="fig|1246995.3.peg.1331"/>
<dbReference type="InterPro" id="IPR020476">
    <property type="entry name" value="Nudix_hydrolase"/>
</dbReference>
<evidence type="ECO:0000259" key="3">
    <source>
        <dbReference type="PROSITE" id="PS51462"/>
    </source>
</evidence>
<dbReference type="OrthoDB" id="9761969at2"/>
<evidence type="ECO:0000313" key="5">
    <source>
        <dbReference type="Proteomes" id="UP000017746"/>
    </source>
</evidence>
<dbReference type="RefSeq" id="WP_023359133.1">
    <property type="nucleotide sequence ID" value="NC_022657.1"/>
</dbReference>
<proteinExistence type="predicted"/>
<dbReference type="Gene3D" id="3.90.79.10">
    <property type="entry name" value="Nucleoside Triphosphate Pyrophosphohydrolase"/>
    <property type="match status" value="1"/>
</dbReference>
<dbReference type="PANTHER" id="PTHR13030:SF8">
    <property type="entry name" value="ADP-RIBOSE PYROPHOSPHATASE, MITOCHONDRIAL"/>
    <property type="match status" value="1"/>
</dbReference>
<reference evidence="4 5" key="1">
    <citation type="journal article" date="2014" name="J. Biotechnol.">
        <title>Complete genome sequence of the actinobacterium Actinoplanes friuliensis HAG 010964, producer of the lipopeptide antibiotic friulimycin.</title>
        <authorList>
            <person name="Ruckert C."/>
            <person name="Szczepanowski R."/>
            <person name="Albersmeier A."/>
            <person name="Goesmann A."/>
            <person name="Fischer N."/>
            <person name="Steinkamper A."/>
            <person name="Puhler A."/>
            <person name="Biener R."/>
            <person name="Schwartz D."/>
            <person name="Kalinowski J."/>
        </authorList>
    </citation>
    <scope>NUCLEOTIDE SEQUENCE [LARGE SCALE GENOMIC DNA]</scope>
    <source>
        <strain evidence="4 5">DSM 7358</strain>
    </source>
</reference>
<dbReference type="Pfam" id="PF25969">
    <property type="entry name" value="NUDT9_N"/>
    <property type="match status" value="1"/>
</dbReference>
<sequence>MLSDHPSHVPAHLRPWHVNYPAYAPVDITPPELTAAGIAASVADGWAEPALTPTAVDWSARQAALVPFTVVDGQPRNPAGRTGRTGRDLGRWGENAAADAIVIIDTNDGRFLLLIRRGDCSRWALPGGMVEPGETSRLAGLRELHEETGVRGVAPIYTPAYVGYVADPRNTDQAWVCTTAWLYRQHDDRPLPRVQPGADAIEARWFPFTNRTRLVADIEAAGDQFYDAHGPLLTAASRRLGRPRTATAASSTEGETA</sequence>
<accession>U5VS34</accession>
<keyword evidence="1" id="KW-0378">Hydrolase</keyword>
<keyword evidence="5" id="KW-1185">Reference proteome</keyword>
<name>U5VS34_9ACTN</name>
<feature type="region of interest" description="Disordered" evidence="2">
    <location>
        <begin position="238"/>
        <end position="257"/>
    </location>
</feature>
<dbReference type="InterPro" id="IPR000086">
    <property type="entry name" value="NUDIX_hydrolase_dom"/>
</dbReference>
<dbReference type="PROSITE" id="PS51462">
    <property type="entry name" value="NUDIX"/>
    <property type="match status" value="1"/>
</dbReference>
<dbReference type="STRING" id="1246995.AFR_06565"/>
<dbReference type="GO" id="GO:0047631">
    <property type="term" value="F:ADP-ribose diphosphatase activity"/>
    <property type="evidence" value="ECO:0007669"/>
    <property type="project" value="InterPro"/>
</dbReference>
<dbReference type="InterPro" id="IPR039989">
    <property type="entry name" value="NUDT9"/>
</dbReference>
<evidence type="ECO:0000256" key="1">
    <source>
        <dbReference type="ARBA" id="ARBA00022801"/>
    </source>
</evidence>
<dbReference type="InterPro" id="IPR015797">
    <property type="entry name" value="NUDIX_hydrolase-like_dom_sf"/>
</dbReference>
<dbReference type="AlphaFoldDB" id="U5VS34"/>
<evidence type="ECO:0000256" key="2">
    <source>
        <dbReference type="SAM" id="MobiDB-lite"/>
    </source>
</evidence>
<dbReference type="EMBL" id="CP006272">
    <property type="protein sequence ID" value="AGZ39602.1"/>
    <property type="molecule type" value="Genomic_DNA"/>
</dbReference>
<evidence type="ECO:0000313" key="4">
    <source>
        <dbReference type="EMBL" id="AGZ39602.1"/>
    </source>
</evidence>
<dbReference type="SUPFAM" id="SSF55811">
    <property type="entry name" value="Nudix"/>
    <property type="match status" value="1"/>
</dbReference>
<dbReference type="PRINTS" id="PR00502">
    <property type="entry name" value="NUDIXFAMILY"/>
</dbReference>
<organism evidence="4 5">
    <name type="scientific">Actinoplanes friuliensis DSM 7358</name>
    <dbReference type="NCBI Taxonomy" id="1246995"/>
    <lineage>
        <taxon>Bacteria</taxon>
        <taxon>Bacillati</taxon>
        <taxon>Actinomycetota</taxon>
        <taxon>Actinomycetes</taxon>
        <taxon>Micromonosporales</taxon>
        <taxon>Micromonosporaceae</taxon>
        <taxon>Actinoplanes</taxon>
    </lineage>
</organism>
<dbReference type="eggNOG" id="COG1051">
    <property type="taxonomic scope" value="Bacteria"/>
</dbReference>
<dbReference type="KEGG" id="afs:AFR_06565"/>
<protein>
    <recommendedName>
        <fullName evidence="3">Nudix hydrolase domain-containing protein</fullName>
    </recommendedName>
</protein>
<dbReference type="PANTHER" id="PTHR13030">
    <property type="entry name" value="NUDIX HYDROLASE"/>
    <property type="match status" value="1"/>
</dbReference>
<gene>
    <name evidence="4" type="ORF">AFR_06565</name>
</gene>
<feature type="domain" description="Nudix hydrolase" evidence="3">
    <location>
        <begin position="94"/>
        <end position="227"/>
    </location>
</feature>